<feature type="domain" description="ZU5" evidence="18">
    <location>
        <begin position="1019"/>
        <end position="1207"/>
    </location>
</feature>
<organism evidence="19 20">
    <name type="scientific">Gymnodraco acuticeps</name>
    <name type="common">Antarctic dragonfish</name>
    <dbReference type="NCBI Taxonomy" id="8218"/>
    <lineage>
        <taxon>Eukaryota</taxon>
        <taxon>Metazoa</taxon>
        <taxon>Chordata</taxon>
        <taxon>Craniata</taxon>
        <taxon>Vertebrata</taxon>
        <taxon>Euteleostomi</taxon>
        <taxon>Actinopterygii</taxon>
        <taxon>Neopterygii</taxon>
        <taxon>Teleostei</taxon>
        <taxon>Neoteleostei</taxon>
        <taxon>Acanthomorphata</taxon>
        <taxon>Eupercaria</taxon>
        <taxon>Perciformes</taxon>
        <taxon>Notothenioidei</taxon>
        <taxon>Bathydraconidae</taxon>
        <taxon>Gymnodraco</taxon>
    </lineage>
</organism>
<dbReference type="FunFam" id="1.25.40.20:FF:000003">
    <property type="entry name" value="Ankyrin, isoform B"/>
    <property type="match status" value="1"/>
</dbReference>
<evidence type="ECO:0000256" key="6">
    <source>
        <dbReference type="ARBA" id="ARBA00022737"/>
    </source>
</evidence>
<feature type="region of interest" description="Disordered" evidence="16">
    <location>
        <begin position="3760"/>
        <end position="3828"/>
    </location>
</feature>
<feature type="compositionally biased region" description="Low complexity" evidence="16">
    <location>
        <begin position="1810"/>
        <end position="1837"/>
    </location>
</feature>
<feature type="repeat" description="ANK" evidence="15">
    <location>
        <begin position="408"/>
        <end position="440"/>
    </location>
</feature>
<dbReference type="GO" id="GO:0045211">
    <property type="term" value="C:postsynaptic membrane"/>
    <property type="evidence" value="ECO:0007669"/>
    <property type="project" value="UniProtKB-SubCell"/>
</dbReference>
<feature type="compositionally biased region" description="Basic and acidic residues" evidence="16">
    <location>
        <begin position="3462"/>
        <end position="3479"/>
    </location>
</feature>
<dbReference type="SUPFAM" id="SSF47986">
    <property type="entry name" value="DEATH domain"/>
    <property type="match status" value="1"/>
</dbReference>
<feature type="compositionally biased region" description="Polar residues" evidence="16">
    <location>
        <begin position="3172"/>
        <end position="3189"/>
    </location>
</feature>
<feature type="compositionally biased region" description="Basic and acidic residues" evidence="16">
    <location>
        <begin position="2690"/>
        <end position="2715"/>
    </location>
</feature>
<keyword evidence="10" id="KW-0206">Cytoskeleton</keyword>
<feature type="region of interest" description="Disordered" evidence="16">
    <location>
        <begin position="2522"/>
        <end position="2589"/>
    </location>
</feature>
<dbReference type="Pfam" id="PF00531">
    <property type="entry name" value="Death"/>
    <property type="match status" value="1"/>
</dbReference>
<dbReference type="SMART" id="SM00005">
    <property type="entry name" value="DEATH"/>
    <property type="match status" value="1"/>
</dbReference>
<dbReference type="InterPro" id="IPR000906">
    <property type="entry name" value="ZU5_dom"/>
</dbReference>
<dbReference type="InterPro" id="IPR002110">
    <property type="entry name" value="Ankyrin_rpt"/>
</dbReference>
<feature type="compositionally biased region" description="Basic and acidic residues" evidence="16">
    <location>
        <begin position="4150"/>
        <end position="4161"/>
    </location>
</feature>
<dbReference type="GO" id="GO:0030315">
    <property type="term" value="C:T-tubule"/>
    <property type="evidence" value="ECO:0007669"/>
    <property type="project" value="UniProtKB-SubCell"/>
</dbReference>
<dbReference type="RefSeq" id="XP_034073912.1">
    <property type="nucleotide sequence ID" value="XM_034218021.1"/>
</dbReference>
<feature type="compositionally biased region" description="Basic residues" evidence="16">
    <location>
        <begin position="4137"/>
        <end position="4149"/>
    </location>
</feature>
<dbReference type="PROSITE" id="PS51145">
    <property type="entry name" value="ZU5"/>
    <property type="match status" value="2"/>
</dbReference>
<feature type="region of interest" description="Disordered" evidence="16">
    <location>
        <begin position="1709"/>
        <end position="1736"/>
    </location>
</feature>
<evidence type="ECO:0000256" key="5">
    <source>
        <dbReference type="ARBA" id="ARBA00022553"/>
    </source>
</evidence>
<feature type="repeat" description="ANK" evidence="15">
    <location>
        <begin position="243"/>
        <end position="275"/>
    </location>
</feature>
<dbReference type="Pfam" id="PF12796">
    <property type="entry name" value="Ank_2"/>
    <property type="match status" value="5"/>
</dbReference>
<feature type="compositionally biased region" description="Low complexity" evidence="16">
    <location>
        <begin position="3796"/>
        <end position="3813"/>
    </location>
</feature>
<dbReference type="Pfam" id="PF13637">
    <property type="entry name" value="Ank_4"/>
    <property type="match status" value="4"/>
</dbReference>
<feature type="compositionally biased region" description="Acidic residues" evidence="16">
    <location>
        <begin position="4068"/>
        <end position="4078"/>
    </location>
</feature>
<dbReference type="PROSITE" id="PS50017">
    <property type="entry name" value="DEATH_DOMAIN"/>
    <property type="match status" value="1"/>
</dbReference>
<feature type="compositionally biased region" description="Gly residues" evidence="16">
    <location>
        <begin position="4112"/>
        <end position="4123"/>
    </location>
</feature>
<feature type="compositionally biased region" description="Polar residues" evidence="16">
    <location>
        <begin position="2552"/>
        <end position="2561"/>
    </location>
</feature>
<dbReference type="FunFam" id="2.60.220.30:FF:000005">
    <property type="entry name" value="Ankyrin-2 isoform 2"/>
    <property type="match status" value="1"/>
</dbReference>
<feature type="compositionally biased region" description="Basic and acidic residues" evidence="16">
    <location>
        <begin position="4016"/>
        <end position="4032"/>
    </location>
</feature>
<feature type="region of interest" description="Disordered" evidence="16">
    <location>
        <begin position="1"/>
        <end position="35"/>
    </location>
</feature>
<feature type="compositionally biased region" description="Polar residues" evidence="16">
    <location>
        <begin position="2885"/>
        <end position="2896"/>
    </location>
</feature>
<feature type="repeat" description="ANK" evidence="15">
    <location>
        <begin position="107"/>
        <end position="139"/>
    </location>
</feature>
<feature type="region of interest" description="Disordered" evidence="16">
    <location>
        <begin position="3107"/>
        <end position="3391"/>
    </location>
</feature>
<feature type="compositionally biased region" description="Basic and acidic residues" evidence="16">
    <location>
        <begin position="2200"/>
        <end position="2221"/>
    </location>
</feature>
<feature type="compositionally biased region" description="Basic residues" evidence="16">
    <location>
        <begin position="26"/>
        <end position="35"/>
    </location>
</feature>
<dbReference type="GO" id="GO:0005764">
    <property type="term" value="C:lysosome"/>
    <property type="evidence" value="ECO:0007669"/>
    <property type="project" value="UniProtKB-SubCell"/>
</dbReference>
<gene>
    <name evidence="20" type="primary">LOC117547361</name>
</gene>
<dbReference type="InterPro" id="IPR051165">
    <property type="entry name" value="Multifunctional_ANK_Repeat"/>
</dbReference>
<feature type="region of interest" description="Disordered" evidence="16">
    <location>
        <begin position="2969"/>
        <end position="3048"/>
    </location>
</feature>
<dbReference type="FunFam" id="2.60.220.30:FF:000009">
    <property type="entry name" value="Ankyrin 2, isoform G"/>
    <property type="match status" value="1"/>
</dbReference>
<dbReference type="InterPro" id="IPR000488">
    <property type="entry name" value="Death_dom"/>
</dbReference>
<feature type="compositionally biased region" description="Polar residues" evidence="16">
    <location>
        <begin position="3786"/>
        <end position="3795"/>
    </location>
</feature>
<feature type="compositionally biased region" description="Basic and acidic residues" evidence="16">
    <location>
        <begin position="2563"/>
        <end position="2573"/>
    </location>
</feature>
<feature type="repeat" description="ANK" evidence="15">
    <location>
        <begin position="342"/>
        <end position="374"/>
    </location>
</feature>
<dbReference type="FunFam" id="1.25.40.20:FF:000001">
    <property type="entry name" value="Ankyrin-2 isoform 2"/>
    <property type="match status" value="1"/>
</dbReference>
<feature type="region of interest" description="Disordered" evidence="16">
    <location>
        <begin position="2448"/>
        <end position="2475"/>
    </location>
</feature>
<feature type="compositionally biased region" description="Low complexity" evidence="16">
    <location>
        <begin position="2723"/>
        <end position="2734"/>
    </location>
</feature>
<dbReference type="SMART" id="SM00218">
    <property type="entry name" value="ZU5"/>
    <property type="match status" value="1"/>
</dbReference>
<feature type="repeat" description="ANK" evidence="15">
    <location>
        <begin position="771"/>
        <end position="803"/>
    </location>
</feature>
<proteinExistence type="predicted"/>
<dbReference type="Gene3D" id="2.60.40.2660">
    <property type="match status" value="1"/>
</dbReference>
<keyword evidence="7" id="KW-0770">Synapse</keyword>
<feature type="repeat" description="ANK" evidence="15">
    <location>
        <begin position="540"/>
        <end position="572"/>
    </location>
</feature>
<dbReference type="Gene3D" id="1.25.40.20">
    <property type="entry name" value="Ankyrin repeat-containing domain"/>
    <property type="match status" value="3"/>
</dbReference>
<feature type="region of interest" description="Disordered" evidence="16">
    <location>
        <begin position="3536"/>
        <end position="3604"/>
    </location>
</feature>
<dbReference type="FunFam" id="1.25.40.20:FF:000002">
    <property type="entry name" value="Ankyrin-2 isoform 2"/>
    <property type="match status" value="1"/>
</dbReference>
<dbReference type="InterPro" id="IPR036770">
    <property type="entry name" value="Ankyrin_rpt-contain_sf"/>
</dbReference>
<feature type="region of interest" description="Disordered" evidence="16">
    <location>
        <begin position="1774"/>
        <end position="1845"/>
    </location>
</feature>
<evidence type="ECO:0000256" key="15">
    <source>
        <dbReference type="PROSITE-ProRule" id="PRU00023"/>
    </source>
</evidence>
<feature type="compositionally biased region" description="Basic and acidic residues" evidence="16">
    <location>
        <begin position="3328"/>
        <end position="3352"/>
    </location>
</feature>
<dbReference type="InterPro" id="IPR037971">
    <property type="entry name" value="Ank3_Death"/>
</dbReference>
<feature type="compositionally biased region" description="Polar residues" evidence="16">
    <location>
        <begin position="2456"/>
        <end position="2466"/>
    </location>
</feature>
<feature type="compositionally biased region" description="Low complexity" evidence="16">
    <location>
        <begin position="3353"/>
        <end position="3372"/>
    </location>
</feature>
<dbReference type="FunFam" id="2.60.220.30:FF:000001">
    <property type="entry name" value="Ankyrin-3 isoform 2"/>
    <property type="match status" value="1"/>
</dbReference>
<keyword evidence="12" id="KW-0628">Postsynaptic cell membrane</keyword>
<feature type="compositionally biased region" description="Basic and acidic residues" evidence="16">
    <location>
        <begin position="3247"/>
        <end position="3257"/>
    </location>
</feature>
<dbReference type="PRINTS" id="PR01415">
    <property type="entry name" value="ANKYRIN"/>
</dbReference>
<reference evidence="20" key="1">
    <citation type="submission" date="2025-08" db="UniProtKB">
        <authorList>
            <consortium name="RefSeq"/>
        </authorList>
    </citation>
    <scope>IDENTIFICATION</scope>
</reference>
<evidence type="ECO:0000256" key="12">
    <source>
        <dbReference type="ARBA" id="ARBA00023257"/>
    </source>
</evidence>
<evidence type="ECO:0000256" key="2">
    <source>
        <dbReference type="ARBA" id="ARBA00004371"/>
    </source>
</evidence>
<dbReference type="Pfam" id="PF00023">
    <property type="entry name" value="Ank"/>
    <property type="match status" value="2"/>
</dbReference>
<dbReference type="GO" id="GO:0007165">
    <property type="term" value="P:signal transduction"/>
    <property type="evidence" value="ECO:0007669"/>
    <property type="project" value="InterPro"/>
</dbReference>
<feature type="repeat" description="ANK" evidence="15">
    <location>
        <begin position="441"/>
        <end position="473"/>
    </location>
</feature>
<feature type="repeat" description="ANK" evidence="15">
    <location>
        <begin position="672"/>
        <end position="704"/>
    </location>
</feature>
<dbReference type="SMART" id="SM00248">
    <property type="entry name" value="ANK"/>
    <property type="match status" value="22"/>
</dbReference>
<feature type="region of interest" description="Disordered" evidence="16">
    <location>
        <begin position="2840"/>
        <end position="2909"/>
    </location>
</feature>
<evidence type="ECO:0000256" key="14">
    <source>
        <dbReference type="ARBA" id="ARBA00034100"/>
    </source>
</evidence>
<sequence>MAHAASQLKKKADENINAVEDEKEKKKAARKRSRELKKKTDINACYLRSARAGNLEKALDYLKNGVDINICNQNGLNALHLASKEGHVEVVAELIKHGANVDAATKKGNTALHIASLAGQNDVVKELVTHSANVNAQSQNGFTPLYMAAQENHMDVVHYLLDHGSSQSIATEDGFTPLAVALQQGHEQVVSLLLENDTKGKVRLPALHIAARKDDTKAAALLLQNDHNADVESKMMVNRATESGFTPLHIAAHYGNINVATLLMNRGAAVDFKARNDITPLHVASKRGNGNMVRLLLERGSKIDARTKDGLTPLHCGARSGHEQVVEMLLDRGAPILSKTKNGLSPLHMATQGDHLNCVQLLLHHEVPVDDVTNDYLTALHVAAHCGHYKVAKVIVDKKANPNAKALNGFTPLHIACKKNRVKVMELLLKHGASIQAVTESGLTPIHVAAFMGHDNIVHQLINHGASPNTSNVRGETALHMAARAGQSNVVKYLIQNGARVDAKAKDDQTPLHISSRLGKPDIVHQLLTNGAFPDAITSSGYTPLHLAAREGHRDIATALLDQGASLGIITKKGFTPLHVAAKYGKIEVANLLLQKNAPADAAGKSGLTPLHVAAHYDNQKVALLLLNQGASPHAAAKNGYTPLHIAAKKNQMEITTTLLEYGASTNTVTRQGITPLHLASQEGNVDIVTLLLARDAPINMGNKSGLTPLHLAAQEDKVNVAEVLVNQGATLDPETKLGYTPLHVACHYGNVKMVNFLLKNQAKVNAKTKNGYTPLHQASQQGHTHIINLLLHQGASPNELTANGNSALSIARRLGYISVVDTLKVVTEETLTTQTVTEKHKMNVPETMNEVLDMSDDDVCKANVPEMITEDYISDVEEEMDVGNICISYSCDDAMTGDTDKYLAPQDLRELGDDSLPQEGYMGFSVGARSQSLRSFSSDRSNTLNRSSFTRDSMMIEEMLAPGKDMMLCKERSFIVEKRNKHLAVAKDCDNDSLRRYSWTPDAHDNVNIVSLPIHSGFLVSFMVDARGGSMRGSRHNGMRIIIPPRKCTAPTRITCRLVKRHKLATPPPMVEGEGLASRLVEVGPAGAQFLGKLHLPRKLPALSEGESLVSPVLQLGPRGTRFVGPVIVEIPHFGSMRGQERELILLRSENGESWKEHVYDYKTDDLRQLLSGMDEELDSPEELERKRICRIITKDFPQYFAVVSRIRQETNQMGPEGGTLCSRSVPLVQASFPEGALTKKIKVGLQAQPAPDDTVKKILGNRATFSPIVTVEPRRRKFHKPITMTIPVPPLSGEGLTNGYKGDCTPCLRLLCSITGGTSPAQWEDITGTTPLTFVNDCVSFTTNVSARFWLADCHQIPETVGLAMQLYRELICVPYMAKFVVFAKTNDPMESRLRCFCMTDDKVDKTLEQQENFEEVARSKDIEVLEGRPIYVDCYGNVAPLTKGGQQLVLNFYAFKENRLPFCVKVRDPSQEPCGRLTFLKECKTIKGLPQTAVCNLNITLPAVKKEMESDAEDETEKPERRHTFASLALRKRYSYLAEPALKTAVEQRSTTARTLPAGYPHKPVFPTRHYPPWSTAPITVPGQTRPVGVGCSLTCTDSPAGSPAASPLKTSWPLSSPSPACAATIRTTLGAPPPPPPTQVKPVDDNVFSSPIRSYRTMPSPIKTVVQLGQYPVQGSASFVSSGSPCKLATDPASIKNLASAYTSRTSPLHSIPNGSVPERSSASLTAPASPKSSYNLYNSNLPFKTALGSTIVTDSSVKSMSGLSSLKTSVDSTLASRGGRTSLSSLSSTGQTTIASSELSTMNGSVSPIKYPSSSSTPSSPSSRNLSERSSSLQERIQATTQAATSGVSAAINEAIDSCSVSGYGTIRSLSTSRRSATASSAYVSLRSVAASSSLAVSSNTLTVPVFSLVIPETPVKPGPGSLKMALPDSSRASSSFSSSLSSCVTGSKIKSQLKSPPFITPPIIHPTGTSNQEILKDVADMKEDLIRMTAILQIDTQTAAKTVQTSQTGTPKETKLEDEEPFTLVEKVKEDLVKVCRLLQKDIKTESRVNAGKDRASEDEWEEFSKDEIEEAQSCALSDNYPPFEENTLLLKPQSISSKDLQLSKVVDYLTNDIGASSLSRMAELKSRHEEEAKREGEEKQKRVLKPSMSIQEHKLKMPPPVSGMLRSPSEKDLSKLSESSYQGSDTILESPEDLSHEQDKSPLSDSGFETRSEKTPSAPQSAESTGPKPLFTDLPIPPSVTETRTEAVHMRGFEQLDDPSGPILIEEAACAFPSLEPDAASMSSMKALQMKIPEENKSVCLKEETHITTTTRMVYHKPQLTDCAEMIEEGMSVRDIMKAFQSGRDPSKDLAGLFEHTASQDSVKGDELTPRFLDRDIKSKPKVERIIEVHIEKGHSTAEPTEVIIRETKKHPELYVYKGDHGIKELTDDYEAQQEEEELTVEESLPSFLDTSRVNTPVSQEEDSRPNSAQLIADDSYKALKLLSQNSIEYCDDELSEIRGESYRFAEKMLLSEKLETSSLSHSDTEDSAIVTDKKRHQVSEESCSRGTESQQHGSPKREFASKSSKDGSPISGTFVQRDEPSQFDKVTVLHYSTEQGSPKHAVWMRFTEDKHDRSRDKLLYEDRVDQTVKEAEEKLSEVSQFFRDKTEKLNDELQSPEKKPVRREPKEPRSWPSSACSTPEKILQKPKAEEGFNKSKLKEPSVGKMFDRTTTTENKSSSLPSSPQKSKLPHSSEDKIKPQTKTSESEPSSPSNVKSTSKVSAVRMKFESEAQKQTQSSPTKVPPPVQPKPSVKKLQDSKLPVYQFFTGGTTSKVCETLEEVTPAMDIEKDTCAATDSKAALKSPTSKAPKQTRDKSPNKNIAEPPLQRQICETESHKATTQGKDISSAVTRDIKESNKSQKVQAAVVHNNTKLLEKNGDATKCQQVTKTESASKEAIAEILRKDTEEILNKNLRKKTESQIPVRLPSTLDNDLTKKQTKPSQIPTLSKSKIQTSPVTTPIKTDENRTFEILDNAPRDSNSNNLSSPRDTLEKVITPPTTTTTKDNFKGIKTLPVYVSVQVGRQAEREAKGALYTVKQKSNLALSPISPDDDTLEQVSFIDSSGKSPLTPETPSSEEVSYDLTTKSPDGFMGFMLGQPSPIMEVSEESEEDNQSKVVFSFKEALQESKTSAHSTQADLANANEQESKDNDNQQEVVDDSNQQETEANGKYDRMTEHEHQEVSKDKGIAYIEFPPPPPLDSSSEKSDGERKGSCASSDTETEMMEVNLQEEHDKHLLTEPIIRIQPPSPVSPGEDDSQSNDKEEDDDGSIFQPIPCKKLSFKGAEDEEKRKEKEKASIPQKNDKNGNNKESNGETNGSNGSNGCKGSNGKGEEYDYEQNGNDQSITDCSIATTAEFSHDTDATEIDSLDGYELQDEDDGLCEQADLHLFGLPDSRRDVWATDTFRSTDRSFPPTKLEVIEEEKTPEECQKDTFKNDSPPNGGSPDGVSKDGVNGQEQNKSDKEGFSDTYFSYKLEEEFNSPFKTVATKGLDFDPWSSKGGEEEVVDMGGTQGSNGEPKPFGLAVDDQSQATTPDTTPARTPTDDSTPTSEPNPFPFHEGKMFEMTRSGAIDMSKRDMVEERLQFFQIGPQSPCERTDLRMAIVADHLGLSWTELAREMDFSVDEINFIRVENPNSLTAQSFMLLKKWVYRDGKNATTDALTAVLTKINRLDIVTLLEGPIFDYGNISGTRCFADDNAVFPDQSDGYDNIDLELQTPTELNSQPLTPLRPDDFFSEGEASADSPSKITLTRPSDLSLTQTTSTSSSDPPTVAPGPTSSVAQPPIVGAEDTALTSGEVEISKEEKTGLVYYDRPDNDRRAVEQSGKGPQGYAEALEEELKAEEQGVLERQGEDAASETPHGNGRHEEEEEEEEEEEMTPERLQSLLDDIKLEGGLEDEEMTEERMNAILDQLHQAEKDVCSVPGWRNETSGATAESAAPGLSPGTEDGSPDSLADSLEQPPAKANRQNGGHIDTVRDGKEKEAKRKGSQEDSSTAGPSGGREEGGERSQHKVQGEKARNIPGESVTEEQFTDEDGNLVTRKVIRKVVRRVYNTAERRESEGDIITEDGAGVGGGGDGVATGGADAASSSGSKGGKSKKRGKRSRHANKAEKSGEKTEPGDSANKKQGKKSQS</sequence>
<feature type="compositionally biased region" description="Low complexity" evidence="16">
    <location>
        <begin position="2753"/>
        <end position="2768"/>
    </location>
</feature>
<keyword evidence="5" id="KW-0597">Phosphoprotein</keyword>
<keyword evidence="8 15" id="KW-0040">ANK repeat</keyword>
<feature type="region of interest" description="Disordered" evidence="16">
    <location>
        <begin position="3849"/>
        <end position="3944"/>
    </location>
</feature>
<dbReference type="Gene3D" id="2.60.220.30">
    <property type="match status" value="3"/>
</dbReference>
<dbReference type="GO" id="GO:0005856">
    <property type="term" value="C:cytoskeleton"/>
    <property type="evidence" value="ECO:0007669"/>
    <property type="project" value="UniProtKB-SubCell"/>
</dbReference>
<feature type="repeat" description="ANK" evidence="15">
    <location>
        <begin position="606"/>
        <end position="638"/>
    </location>
</feature>
<feature type="compositionally biased region" description="Basic and acidic residues" evidence="16">
    <location>
        <begin position="4043"/>
        <end position="4061"/>
    </location>
</feature>
<evidence type="ECO:0000259" key="18">
    <source>
        <dbReference type="PROSITE" id="PS51145"/>
    </source>
</evidence>
<feature type="repeat" description="ANK" evidence="15">
    <location>
        <begin position="573"/>
        <end position="605"/>
    </location>
</feature>
<feature type="repeat" description="ANK" evidence="15">
    <location>
        <begin position="474"/>
        <end position="506"/>
    </location>
</feature>
<feature type="compositionally biased region" description="Low complexity" evidence="16">
    <location>
        <begin position="3575"/>
        <end position="3594"/>
    </location>
</feature>
<feature type="repeat" description="ANK" evidence="15">
    <location>
        <begin position="276"/>
        <end position="308"/>
    </location>
</feature>
<evidence type="ECO:0000256" key="9">
    <source>
        <dbReference type="ARBA" id="ARBA00023136"/>
    </source>
</evidence>
<feature type="repeat" description="ANK" evidence="15">
    <location>
        <begin position="705"/>
        <end position="737"/>
    </location>
</feature>
<feature type="compositionally biased region" description="Basic and acidic residues" evidence="16">
    <location>
        <begin position="3212"/>
        <end position="3232"/>
    </location>
</feature>
<dbReference type="FunFam" id="2.60.40.2660:FF:000001">
    <property type="entry name" value="Ankyrin-3 isoform 2"/>
    <property type="match status" value="1"/>
</dbReference>
<feature type="compositionally biased region" description="Basic and acidic residues" evidence="16">
    <location>
        <begin position="10"/>
        <end position="25"/>
    </location>
</feature>
<feature type="compositionally biased region" description="Low complexity" evidence="16">
    <location>
        <begin position="4124"/>
        <end position="4133"/>
    </location>
</feature>
<dbReference type="GO" id="GO:0072659">
    <property type="term" value="P:protein localization to plasma membrane"/>
    <property type="evidence" value="ECO:0007669"/>
    <property type="project" value="UniProtKB-ARBA"/>
</dbReference>
<dbReference type="PROSITE" id="PS50088">
    <property type="entry name" value="ANK_REPEAT"/>
    <property type="match status" value="21"/>
</dbReference>
<evidence type="ECO:0000256" key="3">
    <source>
        <dbReference type="ARBA" id="ARBA00022475"/>
    </source>
</evidence>
<evidence type="ECO:0000256" key="10">
    <source>
        <dbReference type="ARBA" id="ARBA00023212"/>
    </source>
</evidence>
<name>A0A6P8VA62_GYMAC</name>
<evidence type="ECO:0000256" key="7">
    <source>
        <dbReference type="ARBA" id="ARBA00023018"/>
    </source>
</evidence>
<keyword evidence="6" id="KW-0677">Repeat</keyword>
<feature type="compositionally biased region" description="Low complexity" evidence="16">
    <location>
        <begin position="1781"/>
        <end position="1794"/>
    </location>
</feature>
<feature type="compositionally biased region" description="Polar residues" evidence="16">
    <location>
        <begin position="1795"/>
        <end position="1809"/>
    </location>
</feature>
<evidence type="ECO:0000256" key="16">
    <source>
        <dbReference type="SAM" id="MobiDB-lite"/>
    </source>
</evidence>
<dbReference type="CDD" id="cd08803">
    <property type="entry name" value="Death_ank3"/>
    <property type="match status" value="1"/>
</dbReference>
<feature type="region of interest" description="Disordered" evidence="16">
    <location>
        <begin position="2128"/>
        <end position="2244"/>
    </location>
</feature>
<keyword evidence="4" id="KW-0963">Cytoplasm</keyword>
<feature type="repeat" description="ANK" evidence="15">
    <location>
        <begin position="74"/>
        <end position="106"/>
    </location>
</feature>
<feature type="repeat" description="ANK" evidence="15">
    <location>
        <begin position="375"/>
        <end position="407"/>
    </location>
</feature>
<feature type="compositionally biased region" description="Polar residues" evidence="16">
    <location>
        <begin position="2986"/>
        <end position="3007"/>
    </location>
</feature>
<dbReference type="Pfam" id="PF17809">
    <property type="entry name" value="UPA_2"/>
    <property type="match status" value="1"/>
</dbReference>
<feature type="region of interest" description="Disordered" evidence="16">
    <location>
        <begin position="3450"/>
        <end position="3510"/>
    </location>
</feature>
<feature type="repeat" description="ANK" evidence="15">
    <location>
        <begin position="738"/>
        <end position="770"/>
    </location>
</feature>
<protein>
    <submittedName>
        <fullName evidence="20">Ankyrin-3-like isoform X19</fullName>
    </submittedName>
</protein>
<dbReference type="Proteomes" id="UP000515161">
    <property type="component" value="Unplaced"/>
</dbReference>
<feature type="compositionally biased region" description="Acidic residues" evidence="16">
    <location>
        <begin position="3910"/>
        <end position="3920"/>
    </location>
</feature>
<feature type="domain" description="ZU5" evidence="18">
    <location>
        <begin position="1209"/>
        <end position="1356"/>
    </location>
</feature>
<feature type="compositionally biased region" description="Polar residues" evidence="16">
    <location>
        <begin position="3023"/>
        <end position="3034"/>
    </location>
</feature>
<dbReference type="InterPro" id="IPR040745">
    <property type="entry name" value="Ankyrin_UPA"/>
</dbReference>
<feature type="compositionally biased region" description="Basic and acidic residues" evidence="16">
    <location>
        <begin position="2641"/>
        <end position="2677"/>
    </location>
</feature>
<keyword evidence="9" id="KW-0472">Membrane</keyword>
<evidence type="ECO:0000256" key="4">
    <source>
        <dbReference type="ARBA" id="ARBA00022490"/>
    </source>
</evidence>
<keyword evidence="11" id="KW-0458">Lysosome</keyword>
<feature type="compositionally biased region" description="Polar residues" evidence="16">
    <location>
        <begin position="2222"/>
        <end position="2231"/>
    </location>
</feature>
<dbReference type="FunFam" id="1.10.533.10:FF:000002">
    <property type="entry name" value="Ankyrin-3 isoform 2"/>
    <property type="match status" value="1"/>
</dbReference>
<feature type="repeat" description="ANK" evidence="15">
    <location>
        <begin position="140"/>
        <end position="172"/>
    </location>
</feature>
<feature type="region of interest" description="Disordered" evidence="16">
    <location>
        <begin position="2641"/>
        <end position="2806"/>
    </location>
</feature>
<feature type="compositionally biased region" description="Basic and acidic residues" evidence="16">
    <location>
        <begin position="3849"/>
        <end position="3864"/>
    </location>
</feature>
<dbReference type="Pfam" id="PF00791">
    <property type="entry name" value="ZU5"/>
    <property type="match status" value="2"/>
</dbReference>
<accession>A0A6P8VA62</accession>
<keyword evidence="19" id="KW-1185">Reference proteome</keyword>
<feature type="compositionally biased region" description="Polar residues" evidence="16">
    <location>
        <begin position="3198"/>
        <end position="3211"/>
    </location>
</feature>
<keyword evidence="3" id="KW-1003">Cell membrane</keyword>
<feature type="compositionally biased region" description="Acidic residues" evidence="16">
    <location>
        <begin position="3298"/>
        <end position="3313"/>
    </location>
</feature>
<feature type="compositionally biased region" description="Polar residues" evidence="16">
    <location>
        <begin position="1723"/>
        <end position="1736"/>
    </location>
</feature>
<evidence type="ECO:0000313" key="20">
    <source>
        <dbReference type="RefSeq" id="XP_034073912.1"/>
    </source>
</evidence>
<feature type="compositionally biased region" description="Basic and acidic residues" evidence="16">
    <location>
        <begin position="2129"/>
        <end position="2148"/>
    </location>
</feature>
<comment type="subcellular location">
    <subcellularLocation>
        <location evidence="13">Cell membrane</location>
        <location evidence="13">Sarcolemma</location>
        <location evidence="13">T-tubule</location>
    </subcellularLocation>
    <subcellularLocation>
        <location evidence="1">Cytoplasm</location>
        <location evidence="1">Cytoskeleton</location>
    </subcellularLocation>
    <subcellularLocation>
        <location evidence="2">Lysosome</location>
    </subcellularLocation>
    <subcellularLocation>
        <location evidence="14">Postsynaptic cell membrane</location>
    </subcellularLocation>
</comment>
<evidence type="ECO:0000256" key="11">
    <source>
        <dbReference type="ARBA" id="ARBA00023228"/>
    </source>
</evidence>
<evidence type="ECO:0000256" key="8">
    <source>
        <dbReference type="ARBA" id="ARBA00023043"/>
    </source>
</evidence>
<dbReference type="PANTHER" id="PTHR24123">
    <property type="entry name" value="ANKYRIN REPEAT-CONTAINING"/>
    <property type="match status" value="1"/>
</dbReference>
<dbReference type="PROSITE" id="PS50297">
    <property type="entry name" value="ANK_REP_REGION"/>
    <property type="match status" value="21"/>
</dbReference>
<dbReference type="Gene3D" id="1.10.533.10">
    <property type="entry name" value="Death Domain, Fas"/>
    <property type="match status" value="1"/>
</dbReference>
<feature type="compositionally biased region" description="Polar residues" evidence="16">
    <location>
        <begin position="3760"/>
        <end position="3769"/>
    </location>
</feature>
<feature type="repeat" description="ANK" evidence="15">
    <location>
        <begin position="507"/>
        <end position="539"/>
    </location>
</feature>
<dbReference type="SUPFAM" id="SSF48403">
    <property type="entry name" value="Ankyrin repeat"/>
    <property type="match status" value="3"/>
</dbReference>
<feature type="region of interest" description="Disordered" evidence="16">
    <location>
        <begin position="3963"/>
        <end position="4175"/>
    </location>
</feature>
<feature type="compositionally biased region" description="Polar residues" evidence="16">
    <location>
        <begin position="3107"/>
        <end position="3132"/>
    </location>
</feature>
<feature type="repeat" description="ANK" evidence="15">
    <location>
        <begin position="639"/>
        <end position="671"/>
    </location>
</feature>
<dbReference type="InterPro" id="IPR011029">
    <property type="entry name" value="DEATH-like_dom_sf"/>
</dbReference>
<evidence type="ECO:0000259" key="17">
    <source>
        <dbReference type="PROSITE" id="PS50017"/>
    </source>
</evidence>
<dbReference type="PANTHER" id="PTHR24123:SF74">
    <property type="entry name" value="ANKYRIN 3"/>
    <property type="match status" value="1"/>
</dbReference>
<evidence type="ECO:0000256" key="13">
    <source>
        <dbReference type="ARBA" id="ARBA00024012"/>
    </source>
</evidence>
<evidence type="ECO:0000256" key="1">
    <source>
        <dbReference type="ARBA" id="ARBA00004245"/>
    </source>
</evidence>
<feature type="repeat" description="ANK" evidence="15">
    <location>
        <begin position="309"/>
        <end position="341"/>
    </location>
</feature>
<dbReference type="GeneID" id="117547361"/>
<feature type="repeat" description="ANK" evidence="15">
    <location>
        <begin position="173"/>
        <end position="196"/>
    </location>
</feature>
<feature type="domain" description="Death" evidence="17">
    <location>
        <begin position="3641"/>
        <end position="3725"/>
    </location>
</feature>
<evidence type="ECO:0000313" key="19">
    <source>
        <dbReference type="Proteomes" id="UP000515161"/>
    </source>
</evidence>